<dbReference type="Gene3D" id="2.170.130.10">
    <property type="entry name" value="TonB-dependent receptor, plug domain"/>
    <property type="match status" value="1"/>
</dbReference>
<dbReference type="SUPFAM" id="SSF56935">
    <property type="entry name" value="Porins"/>
    <property type="match status" value="1"/>
</dbReference>
<proteinExistence type="predicted"/>
<feature type="chain" id="PRO_5046035636" evidence="1">
    <location>
        <begin position="20"/>
        <end position="811"/>
    </location>
</feature>
<sequence>MKNILALLLLLLVAGTSIAQNTQQTIRGTILDTDSKLPLQGVTIQIEQNNNRLSTITDAQGNFRFEALTIGRYTLSASSIGYDKLVLPNLVLTAGKELVLSLSLQEAATALKEVFVTNDKNKGQAFNDMSLVSSRSVSPEQTNRYAGGFNDPSKILSNFAGVANTQDGSNDIIVRGNSPKYLQWRLEGVQITNPNHFADQSAVGGSISTLNNNLLATSDFYTGAFSAEFGDALSGVYDVKLRAGNNEKFESIASIGIIGTDLTFEGPFKKGYKGSFLVNYRYSTVSLLDNLGLFNDIDGVLNFQDAAFKVVLPTNKLGTFSIYGLGGISNFRFNDVTPALWQTPGNRFIRNKTGEDFKKKSHLLNVGINHTLTLNRNSHLFTALTYSSEGIDDAVYESFLFKVYDDNGNYVKDSIRNNQLNFDGGIKKSTYRAEMTYNHKFNARHKIQLGTKYGLQQYDFNQSMLKDSSSIRTTLVDFTDNLSTIRNFINWRFRINEAFSTVAGIHNMNVLLNKKSTIEPRFAMNYKPNRSSTWSLGYGNHSAMESIHHYFTRIENQSGQTTEPNKDLDLLKANHFVLGYERKLSKNLLIKMEAYYQQLYNLPVANSDTNLFSTINEGLDFQYVDLINKGKGSNYGIELTLERFFNRNYYYLINASVYNSTYKALDGIKRNTRFNGNYLVNALFGKEFPKLGKKQNKTFAINSRLFFGGGKKHIPLLRNATGNLAVDPANNKFFDYSRAYKNGLDDLYHMTISFSYKIDIRRTTHEIFLNIDNITNNRARLTEFYDPSESGSVGYMRQSSAFPNLLYRIYF</sequence>
<keyword evidence="3" id="KW-1185">Reference proteome</keyword>
<keyword evidence="1" id="KW-0732">Signal</keyword>
<dbReference type="EMBL" id="JAKEVY010000003">
    <property type="protein sequence ID" value="MCF1715416.1"/>
    <property type="molecule type" value="Genomic_DNA"/>
</dbReference>
<evidence type="ECO:0000313" key="2">
    <source>
        <dbReference type="EMBL" id="MCF1715416.1"/>
    </source>
</evidence>
<accession>A0ABS9BI72</accession>
<protein>
    <submittedName>
        <fullName evidence="2">TonB-dependent receptor</fullName>
    </submittedName>
</protein>
<dbReference type="InterPro" id="IPR037066">
    <property type="entry name" value="Plug_dom_sf"/>
</dbReference>
<comment type="caution">
    <text evidence="2">The sequence shown here is derived from an EMBL/GenBank/DDBJ whole genome shotgun (WGS) entry which is preliminary data.</text>
</comment>
<dbReference type="Pfam" id="PF13620">
    <property type="entry name" value="CarboxypepD_reg"/>
    <property type="match status" value="1"/>
</dbReference>
<keyword evidence="2" id="KW-0675">Receptor</keyword>
<feature type="signal peptide" evidence="1">
    <location>
        <begin position="1"/>
        <end position="19"/>
    </location>
</feature>
<evidence type="ECO:0000256" key="1">
    <source>
        <dbReference type="SAM" id="SignalP"/>
    </source>
</evidence>
<name>A0ABS9BI72_9BACT</name>
<dbReference type="RefSeq" id="WP_234866369.1">
    <property type="nucleotide sequence ID" value="NZ_JAKEVY010000003.1"/>
</dbReference>
<dbReference type="SUPFAM" id="SSF49464">
    <property type="entry name" value="Carboxypeptidase regulatory domain-like"/>
    <property type="match status" value="1"/>
</dbReference>
<organism evidence="2 3">
    <name type="scientific">Flavihumibacter fluminis</name>
    <dbReference type="NCBI Taxonomy" id="2909236"/>
    <lineage>
        <taxon>Bacteria</taxon>
        <taxon>Pseudomonadati</taxon>
        <taxon>Bacteroidota</taxon>
        <taxon>Chitinophagia</taxon>
        <taxon>Chitinophagales</taxon>
        <taxon>Chitinophagaceae</taxon>
        <taxon>Flavihumibacter</taxon>
    </lineage>
</organism>
<dbReference type="Gene3D" id="2.60.40.1120">
    <property type="entry name" value="Carboxypeptidase-like, regulatory domain"/>
    <property type="match status" value="1"/>
</dbReference>
<dbReference type="Proteomes" id="UP001200145">
    <property type="component" value="Unassembled WGS sequence"/>
</dbReference>
<dbReference type="InterPro" id="IPR008969">
    <property type="entry name" value="CarboxyPept-like_regulatory"/>
</dbReference>
<reference evidence="2 3" key="1">
    <citation type="submission" date="2022-01" db="EMBL/GenBank/DDBJ databases">
        <title>Flavihumibacter sp. nov., isolated from sediment of a river.</title>
        <authorList>
            <person name="Liu H."/>
        </authorList>
    </citation>
    <scope>NUCLEOTIDE SEQUENCE [LARGE SCALE GENOMIC DNA]</scope>
    <source>
        <strain evidence="2 3">RY-1</strain>
    </source>
</reference>
<gene>
    <name evidence="2" type="ORF">L0U88_12340</name>
</gene>
<evidence type="ECO:0000313" key="3">
    <source>
        <dbReference type="Proteomes" id="UP001200145"/>
    </source>
</evidence>